<evidence type="ECO:0000313" key="8">
    <source>
        <dbReference type="EMBL" id="RCG32807.1"/>
    </source>
</evidence>
<dbReference type="Pfam" id="PF13424">
    <property type="entry name" value="TPR_12"/>
    <property type="match status" value="3"/>
</dbReference>
<reference evidence="8 9" key="1">
    <citation type="submission" date="2018-06" db="EMBL/GenBank/DDBJ databases">
        <title>Sphaerisporangium craniellae sp. nov., isolated from a marine sponge in the South China Sea.</title>
        <authorList>
            <person name="Li L."/>
        </authorList>
    </citation>
    <scope>NUCLEOTIDE SEQUENCE [LARGE SCALE GENOMIC DNA]</scope>
    <source>
        <strain evidence="8 9">CCTCC AA 208026</strain>
    </source>
</reference>
<name>A0A367FSZ5_9ACTN</name>
<dbReference type="GO" id="GO:0000160">
    <property type="term" value="P:phosphorelay signal transduction system"/>
    <property type="evidence" value="ECO:0007669"/>
    <property type="project" value="InterPro"/>
</dbReference>
<evidence type="ECO:0000313" key="9">
    <source>
        <dbReference type="Proteomes" id="UP000253094"/>
    </source>
</evidence>
<dbReference type="CDD" id="cd15831">
    <property type="entry name" value="BTAD"/>
    <property type="match status" value="1"/>
</dbReference>
<dbReference type="PANTHER" id="PTHR35807:SF1">
    <property type="entry name" value="TRANSCRIPTIONAL REGULATOR REDD"/>
    <property type="match status" value="1"/>
</dbReference>
<protein>
    <submittedName>
        <fullName evidence="8">Uncharacterized protein</fullName>
    </submittedName>
</protein>
<dbReference type="Pfam" id="PF00486">
    <property type="entry name" value="Trans_reg_C"/>
    <property type="match status" value="1"/>
</dbReference>
<organism evidence="8 9">
    <name type="scientific">Sphaerisporangium album</name>
    <dbReference type="NCBI Taxonomy" id="509200"/>
    <lineage>
        <taxon>Bacteria</taxon>
        <taxon>Bacillati</taxon>
        <taxon>Actinomycetota</taxon>
        <taxon>Actinomycetes</taxon>
        <taxon>Streptosporangiales</taxon>
        <taxon>Streptosporangiaceae</taxon>
        <taxon>Sphaerisporangium</taxon>
    </lineage>
</organism>
<dbReference type="InterPro" id="IPR002182">
    <property type="entry name" value="NB-ARC"/>
</dbReference>
<comment type="similarity">
    <text evidence="1">Belongs to the AfsR/DnrI/RedD regulatory family.</text>
</comment>
<keyword evidence="3" id="KW-0238">DNA-binding</keyword>
<dbReference type="InterPro" id="IPR003593">
    <property type="entry name" value="AAA+_ATPase"/>
</dbReference>
<dbReference type="Gene3D" id="1.10.10.10">
    <property type="entry name" value="Winged helix-like DNA-binding domain superfamily/Winged helix DNA-binding domain"/>
    <property type="match status" value="2"/>
</dbReference>
<dbReference type="SUPFAM" id="SSF46894">
    <property type="entry name" value="C-terminal effector domain of the bipartite response regulators"/>
    <property type="match status" value="1"/>
</dbReference>
<keyword evidence="4" id="KW-0804">Transcription</keyword>
<sequence length="1041" mass="114993">MYFRMLGIGVGLTLRILGRDHPLGSPKAQLIMSILMLSPGRPVLISDIVDHVWGERPPPKATQALQAYVSRLRRQLRQLVGERARIVARGGTYTLDVDPEMIDLHRVRALWRQATAIAGSGDPELAVRLLHEAEALWPGDAMMGLPGEWARRMSRTLADERADVQRDRIALELRLGRHAAVLDELRGLVAHRPDDEMFVGQLMTALYRADRQSDALDVYRGAYRYLVEQHGTRPGAALSSLHLRILRGDPDLAVTPVYRSEVASQPDTLLPDTPHFTGREQEIEAVSAVRAEGDGTPTVVIQGMPGVGKSALALHIAHRIAARYPDARLYLELRAHDPTRPPLDTATALSALLRMLGIPATRIPSSFGDRVAMWHAELAYRRAIVILDDVAGAEQIRPLLGTSSSSLVLITTRSRLDLPSEVERVLLGVLPREDAAALASRLAGAHADPYLIGEVVRVSGGLPLAITLNAPRAGAAGNGARPCSGGTGTAWIADGSGHDEIDAAFEMSYRDLTPGEKSAFRRLGLSPCRDVTVMDAAALCDTTQEEARIMVETLVRHHLLQPAAPGRYRFHDLVRTYARERAEREDPEGGNRRAVRRLLDQYVETVGTAMAAIHLACGATCERPRGEQIGASDARRWLGDEWSTVLRLAQYAAEHEWKAYTVGLMRMIADYLDMESLWEDAAMGHALALRACQDLGDSRGIARASLDLGFARFRTGRHDNALSHTRKALSLYKSLDDRGAIGKCQDQMGVIHWASARYREALAHYQEAQANFRSSGDVKGEADALGHSGIAYWHLGRYQDSLDLLGRALEAYRGLGDRRGEAKALNNMGDVQKHRGLHRDAIRLYQESLEIFKQIEGKQNHAILHSNRGDIHQYKHRFSAALACYRVAMATFLEIGDRRNQADILNSIGSTYLHMGGAEESLIHFEKAKGIAEEIADDYQMVRALVGIADVNLAAGRYEAARDTYNSAIRTARAIGDLYQESRAHRGLADTWERLDDLEATRISLRQALNLLVQLDLPEAEEVRIRLEGLGAEDSPQGRRW</sequence>
<evidence type="ECO:0000259" key="7">
    <source>
        <dbReference type="SMART" id="SM01043"/>
    </source>
</evidence>
<dbReference type="Gene3D" id="1.25.40.10">
    <property type="entry name" value="Tetratricopeptide repeat domain"/>
    <property type="match status" value="3"/>
</dbReference>
<dbReference type="SMART" id="SM00862">
    <property type="entry name" value="Trans_reg_C"/>
    <property type="match status" value="1"/>
</dbReference>
<evidence type="ECO:0000256" key="1">
    <source>
        <dbReference type="ARBA" id="ARBA00005820"/>
    </source>
</evidence>
<dbReference type="SUPFAM" id="SSF48452">
    <property type="entry name" value="TPR-like"/>
    <property type="match status" value="3"/>
</dbReference>
<dbReference type="GO" id="GO:0006355">
    <property type="term" value="P:regulation of DNA-templated transcription"/>
    <property type="evidence" value="ECO:0007669"/>
    <property type="project" value="InterPro"/>
</dbReference>
<feature type="domain" description="AAA+ ATPase" evidence="5">
    <location>
        <begin position="295"/>
        <end position="426"/>
    </location>
</feature>
<dbReference type="PRINTS" id="PR00364">
    <property type="entry name" value="DISEASERSIST"/>
</dbReference>
<dbReference type="AlphaFoldDB" id="A0A367FSZ5"/>
<evidence type="ECO:0000256" key="4">
    <source>
        <dbReference type="ARBA" id="ARBA00023163"/>
    </source>
</evidence>
<dbReference type="GO" id="GO:0003677">
    <property type="term" value="F:DNA binding"/>
    <property type="evidence" value="ECO:0007669"/>
    <property type="project" value="UniProtKB-KW"/>
</dbReference>
<dbReference type="SUPFAM" id="SSF52540">
    <property type="entry name" value="P-loop containing nucleoside triphosphate hydrolases"/>
    <property type="match status" value="1"/>
</dbReference>
<keyword evidence="9" id="KW-1185">Reference proteome</keyword>
<gene>
    <name evidence="8" type="ORF">DQ384_04885</name>
</gene>
<dbReference type="Pfam" id="PF03704">
    <property type="entry name" value="BTAD"/>
    <property type="match status" value="1"/>
</dbReference>
<proteinExistence type="inferred from homology"/>
<dbReference type="Gene3D" id="3.40.50.300">
    <property type="entry name" value="P-loop containing nucleotide triphosphate hydrolases"/>
    <property type="match status" value="1"/>
</dbReference>
<keyword evidence="2" id="KW-0805">Transcription regulation</keyword>
<feature type="domain" description="Bacterial transcriptional activator" evidence="7">
    <location>
        <begin position="102"/>
        <end position="246"/>
    </location>
</feature>
<comment type="caution">
    <text evidence="8">The sequence shown here is derived from an EMBL/GenBank/DDBJ whole genome shotgun (WGS) entry which is preliminary data.</text>
</comment>
<dbReference type="InterPro" id="IPR051677">
    <property type="entry name" value="AfsR-DnrI-RedD_regulator"/>
</dbReference>
<evidence type="ECO:0000259" key="6">
    <source>
        <dbReference type="SMART" id="SM00862"/>
    </source>
</evidence>
<dbReference type="InterPro" id="IPR016032">
    <property type="entry name" value="Sig_transdc_resp-reg_C-effctor"/>
</dbReference>
<dbReference type="InterPro" id="IPR005158">
    <property type="entry name" value="BTAD"/>
</dbReference>
<feature type="domain" description="OmpR/PhoB-type" evidence="6">
    <location>
        <begin position="20"/>
        <end position="95"/>
    </location>
</feature>
<dbReference type="InterPro" id="IPR011990">
    <property type="entry name" value="TPR-like_helical_dom_sf"/>
</dbReference>
<accession>A0A367FSZ5</accession>
<dbReference type="InterPro" id="IPR036388">
    <property type="entry name" value="WH-like_DNA-bd_sf"/>
</dbReference>
<evidence type="ECO:0000256" key="2">
    <source>
        <dbReference type="ARBA" id="ARBA00023015"/>
    </source>
</evidence>
<dbReference type="SMART" id="SM00028">
    <property type="entry name" value="TPR"/>
    <property type="match status" value="9"/>
</dbReference>
<dbReference type="SMART" id="SM00382">
    <property type="entry name" value="AAA"/>
    <property type="match status" value="1"/>
</dbReference>
<dbReference type="EMBL" id="QOIL01000002">
    <property type="protein sequence ID" value="RCG32807.1"/>
    <property type="molecule type" value="Genomic_DNA"/>
</dbReference>
<dbReference type="PANTHER" id="PTHR35807">
    <property type="entry name" value="TRANSCRIPTIONAL REGULATOR REDD-RELATED"/>
    <property type="match status" value="1"/>
</dbReference>
<dbReference type="InterPro" id="IPR001867">
    <property type="entry name" value="OmpR/PhoB-type_DNA-bd"/>
</dbReference>
<dbReference type="InterPro" id="IPR019734">
    <property type="entry name" value="TPR_rpt"/>
</dbReference>
<dbReference type="GO" id="GO:0043531">
    <property type="term" value="F:ADP binding"/>
    <property type="evidence" value="ECO:0007669"/>
    <property type="project" value="InterPro"/>
</dbReference>
<dbReference type="Proteomes" id="UP000253094">
    <property type="component" value="Unassembled WGS sequence"/>
</dbReference>
<dbReference type="InterPro" id="IPR027417">
    <property type="entry name" value="P-loop_NTPase"/>
</dbReference>
<dbReference type="Pfam" id="PF00931">
    <property type="entry name" value="NB-ARC"/>
    <property type="match status" value="1"/>
</dbReference>
<dbReference type="SMART" id="SM01043">
    <property type="entry name" value="BTAD"/>
    <property type="match status" value="1"/>
</dbReference>
<evidence type="ECO:0000256" key="3">
    <source>
        <dbReference type="ARBA" id="ARBA00023125"/>
    </source>
</evidence>
<evidence type="ECO:0000259" key="5">
    <source>
        <dbReference type="SMART" id="SM00382"/>
    </source>
</evidence>